<comment type="caution">
    <text evidence="8">The sequence shown here is derived from an EMBL/GenBank/DDBJ whole genome shotgun (WGS) entry which is preliminary data.</text>
</comment>
<organism evidence="8 9">
    <name type="scientific">Nocardiopsis alba</name>
    <dbReference type="NCBI Taxonomy" id="53437"/>
    <lineage>
        <taxon>Bacteria</taxon>
        <taxon>Bacillati</taxon>
        <taxon>Actinomycetota</taxon>
        <taxon>Actinomycetes</taxon>
        <taxon>Streptosporangiales</taxon>
        <taxon>Nocardiopsidaceae</taxon>
        <taxon>Nocardiopsis</taxon>
    </lineage>
</organism>
<dbReference type="Pfam" id="PF00069">
    <property type="entry name" value="Pkinase"/>
    <property type="match status" value="1"/>
</dbReference>
<sequence length="789" mass="83714">MEPLRSEDPRSLGPYRLLSRIGAGGMGVVFLAAPSEGGSAEPAAVKAIRSEYAEDAEFRSRFAAEVDLARRVRGPYTARVLDADTEGTRPWLATEYVPGPSLHEAVRRNGPFPEDSLRVLAAGLAEALAAIHSVGLVHRDLKPSNVLLAPRGPQVIDFGIARAVDATVFTRTGQTLGTPAFMSPEQATGRTVDPRSDLFPFGGVLLFAATGRQPFGGGDPAALLYRVVNEEPDLSGVPESLMDLVAACLAKDPSDRPTPREMTEALSWATLPLDGSDPTEWLPPVVATRVMETVAAATRMLPALPPTPPPATRPLAPEPGGTPETEVLPYERATPSPAEAGTEEPADAPAEPSKEHVLETPEKDATASPSAKPAPAVSEALRREPDPANGTASSAPTSSGATLGVTISVVALVLGVVFVVDQGDFSGWSIGGSAPEAISEEESPTPSASPTETAADSEYTPRILDTAFLGDSDRFAALTEEGLYIYETGSSEAVEHLPGPEAPFVFEDDSVLATTPDGTTVATVAFSTRAEEESQVHVWDIESSEKHAFPLPEQTYRTKSLAVSPEGATVYVQERPVSHDRSQEAVAYRSDTGEELYRLPPPEDQDGRSGNIGELGVSRDGALLFAAMSGGLAVWNTSSESVPPEMWEAPNSNGGELEIGGNTVVTSTRDYVWVWDLNSAGDTERFPLRQGTIKPKAHLALLAVNDDGDRIFGAGHALDGEVGFQIVWDREGEVLTQTDEAREYHALSASPDGDRLLGAYLSLGQHAPELLVLMDEKLKTVQEYEVPTG</sequence>
<dbReference type="InterPro" id="IPR008271">
    <property type="entry name" value="Ser/Thr_kinase_AS"/>
</dbReference>
<keyword evidence="4 5" id="KW-0067">ATP-binding</keyword>
<gene>
    <name evidence="8" type="ORF">VSQ78_21210</name>
</gene>
<evidence type="ECO:0000256" key="3">
    <source>
        <dbReference type="ARBA" id="ARBA00022777"/>
    </source>
</evidence>
<dbReference type="Gene3D" id="3.30.200.20">
    <property type="entry name" value="Phosphorylase Kinase, domain 1"/>
    <property type="match status" value="1"/>
</dbReference>
<feature type="region of interest" description="Disordered" evidence="6">
    <location>
        <begin position="431"/>
        <end position="460"/>
    </location>
</feature>
<dbReference type="Gene3D" id="2.130.10.10">
    <property type="entry name" value="YVTN repeat-like/Quinoprotein amine dehydrogenase"/>
    <property type="match status" value="1"/>
</dbReference>
<proteinExistence type="predicted"/>
<reference evidence="8 9" key="1">
    <citation type="submission" date="2024-01" db="EMBL/GenBank/DDBJ databases">
        <title>Genome mining of biosynthetic gene clusters to explore secondary metabolites of Streptomyces sp.</title>
        <authorList>
            <person name="Baig A."/>
            <person name="Ajitkumar Shintre N."/>
            <person name="Kumar H."/>
            <person name="Anbarasu A."/>
            <person name="Ramaiah S."/>
        </authorList>
    </citation>
    <scope>NUCLEOTIDE SEQUENCE [LARGE SCALE GENOMIC DNA]</scope>
    <source>
        <strain evidence="8 9">A01</strain>
    </source>
</reference>
<evidence type="ECO:0000256" key="1">
    <source>
        <dbReference type="ARBA" id="ARBA00022679"/>
    </source>
</evidence>
<feature type="compositionally biased region" description="Pro residues" evidence="6">
    <location>
        <begin position="303"/>
        <end position="312"/>
    </location>
</feature>
<accession>A0ABV5E063</accession>
<dbReference type="PANTHER" id="PTHR43289:SF34">
    <property type="entry name" value="SERINE_THREONINE-PROTEIN KINASE YBDM-RELATED"/>
    <property type="match status" value="1"/>
</dbReference>
<feature type="domain" description="Protein kinase" evidence="7">
    <location>
        <begin position="15"/>
        <end position="269"/>
    </location>
</feature>
<name>A0ABV5E063_9ACTN</name>
<dbReference type="PROSITE" id="PS50011">
    <property type="entry name" value="PROTEIN_KINASE_DOM"/>
    <property type="match status" value="1"/>
</dbReference>
<dbReference type="Proteomes" id="UP001585053">
    <property type="component" value="Unassembled WGS sequence"/>
</dbReference>
<dbReference type="InterPro" id="IPR011009">
    <property type="entry name" value="Kinase-like_dom_sf"/>
</dbReference>
<keyword evidence="1" id="KW-0808">Transferase</keyword>
<dbReference type="InterPro" id="IPR011044">
    <property type="entry name" value="Quino_amine_DH_bsu"/>
</dbReference>
<dbReference type="PROSITE" id="PS00108">
    <property type="entry name" value="PROTEIN_KINASE_ST"/>
    <property type="match status" value="1"/>
</dbReference>
<dbReference type="SUPFAM" id="SSF56112">
    <property type="entry name" value="Protein kinase-like (PK-like)"/>
    <property type="match status" value="1"/>
</dbReference>
<evidence type="ECO:0000256" key="6">
    <source>
        <dbReference type="SAM" id="MobiDB-lite"/>
    </source>
</evidence>
<evidence type="ECO:0000256" key="4">
    <source>
        <dbReference type="ARBA" id="ARBA00022840"/>
    </source>
</evidence>
<feature type="compositionally biased region" description="Low complexity" evidence="6">
    <location>
        <begin position="387"/>
        <end position="400"/>
    </location>
</feature>
<dbReference type="EMBL" id="JAYMRS010000009">
    <property type="protein sequence ID" value="MFB8770228.1"/>
    <property type="molecule type" value="Genomic_DNA"/>
</dbReference>
<dbReference type="SUPFAM" id="SSF50969">
    <property type="entry name" value="YVTN repeat-like/Quinoprotein amine dehydrogenase"/>
    <property type="match status" value="1"/>
</dbReference>
<dbReference type="InterPro" id="IPR017441">
    <property type="entry name" value="Protein_kinase_ATP_BS"/>
</dbReference>
<keyword evidence="2 5" id="KW-0547">Nucleotide-binding</keyword>
<dbReference type="InterPro" id="IPR015943">
    <property type="entry name" value="WD40/YVTN_repeat-like_dom_sf"/>
</dbReference>
<dbReference type="InterPro" id="IPR000719">
    <property type="entry name" value="Prot_kinase_dom"/>
</dbReference>
<evidence type="ECO:0000259" key="7">
    <source>
        <dbReference type="PROSITE" id="PS50011"/>
    </source>
</evidence>
<evidence type="ECO:0000313" key="9">
    <source>
        <dbReference type="Proteomes" id="UP001585053"/>
    </source>
</evidence>
<keyword evidence="9" id="KW-1185">Reference proteome</keyword>
<dbReference type="CDD" id="cd14014">
    <property type="entry name" value="STKc_PknB_like"/>
    <property type="match status" value="1"/>
</dbReference>
<evidence type="ECO:0000256" key="2">
    <source>
        <dbReference type="ARBA" id="ARBA00022741"/>
    </source>
</evidence>
<dbReference type="PROSITE" id="PS00107">
    <property type="entry name" value="PROTEIN_KINASE_ATP"/>
    <property type="match status" value="1"/>
</dbReference>
<keyword evidence="3 8" id="KW-0418">Kinase</keyword>
<feature type="region of interest" description="Disordered" evidence="6">
    <location>
        <begin position="301"/>
        <end position="400"/>
    </location>
</feature>
<protein>
    <submittedName>
        <fullName evidence="8">Protein kinase</fullName>
    </submittedName>
</protein>
<feature type="compositionally biased region" description="Low complexity" evidence="6">
    <location>
        <begin position="444"/>
        <end position="454"/>
    </location>
</feature>
<dbReference type="SMART" id="SM00220">
    <property type="entry name" value="S_TKc"/>
    <property type="match status" value="1"/>
</dbReference>
<dbReference type="RefSeq" id="WP_376737713.1">
    <property type="nucleotide sequence ID" value="NZ_JAYMRS010000009.1"/>
</dbReference>
<dbReference type="PANTHER" id="PTHR43289">
    <property type="entry name" value="MITOGEN-ACTIVATED PROTEIN KINASE KINASE KINASE 20-RELATED"/>
    <property type="match status" value="1"/>
</dbReference>
<dbReference type="Gene3D" id="1.10.510.10">
    <property type="entry name" value="Transferase(Phosphotransferase) domain 1"/>
    <property type="match status" value="1"/>
</dbReference>
<feature type="binding site" evidence="5">
    <location>
        <position position="46"/>
    </location>
    <ligand>
        <name>ATP</name>
        <dbReference type="ChEBI" id="CHEBI:30616"/>
    </ligand>
</feature>
<evidence type="ECO:0000313" key="8">
    <source>
        <dbReference type="EMBL" id="MFB8770228.1"/>
    </source>
</evidence>
<feature type="region of interest" description="Disordered" evidence="6">
    <location>
        <begin position="593"/>
        <end position="613"/>
    </location>
</feature>
<feature type="compositionally biased region" description="Basic and acidic residues" evidence="6">
    <location>
        <begin position="352"/>
        <end position="365"/>
    </location>
</feature>
<dbReference type="GO" id="GO:0016301">
    <property type="term" value="F:kinase activity"/>
    <property type="evidence" value="ECO:0007669"/>
    <property type="project" value="UniProtKB-KW"/>
</dbReference>
<evidence type="ECO:0000256" key="5">
    <source>
        <dbReference type="PROSITE-ProRule" id="PRU10141"/>
    </source>
</evidence>
<feature type="compositionally biased region" description="Low complexity" evidence="6">
    <location>
        <begin position="366"/>
        <end position="379"/>
    </location>
</feature>